<gene>
    <name evidence="8" type="ordered locus">CTN_1463</name>
</gene>
<name>B9K9K6_THENN</name>
<accession>B9K9K6</accession>
<evidence type="ECO:0000256" key="5">
    <source>
        <dbReference type="ARBA" id="ARBA00022989"/>
    </source>
</evidence>
<dbReference type="NCBIfam" id="NF005620">
    <property type="entry name" value="PRK07375.1-5"/>
    <property type="match status" value="1"/>
</dbReference>
<reference evidence="8 9" key="1">
    <citation type="journal article" date="2009" name="Biosci. Biotechnol. Biochem.">
        <title>WeGAS: a web-based microbial genome annotation system.</title>
        <authorList>
            <person name="Lee D."/>
            <person name="Seo H."/>
            <person name="Park C."/>
            <person name="Park K."/>
        </authorList>
    </citation>
    <scope>NUCLEOTIDE SEQUENCE [LARGE SCALE GENOMIC DNA]</scope>
    <source>
        <strain evidence="9">ATCC 49049 / DSM 4359 / NBRC 107923 / NS-E</strain>
    </source>
</reference>
<organism evidence="8 9">
    <name type="scientific">Thermotoga neapolitana (strain ATCC 49049 / DSM 4359 / NBRC 107923 / NS-E)</name>
    <dbReference type="NCBI Taxonomy" id="309803"/>
    <lineage>
        <taxon>Bacteria</taxon>
        <taxon>Thermotogati</taxon>
        <taxon>Thermotogota</taxon>
        <taxon>Thermotogae</taxon>
        <taxon>Thermotogales</taxon>
        <taxon>Thermotogaceae</taxon>
        <taxon>Thermotoga</taxon>
    </lineage>
</organism>
<dbReference type="PANTHER" id="PTHR34583">
    <property type="entry name" value="ANTIPORTER SUBUNIT MNHC2-RELATED"/>
    <property type="match status" value="1"/>
</dbReference>
<evidence type="ECO:0000313" key="9">
    <source>
        <dbReference type="Proteomes" id="UP000000445"/>
    </source>
</evidence>
<dbReference type="Proteomes" id="UP000000445">
    <property type="component" value="Chromosome"/>
</dbReference>
<dbReference type="Pfam" id="PF00420">
    <property type="entry name" value="Oxidored_q2"/>
    <property type="match status" value="1"/>
</dbReference>
<dbReference type="EMBL" id="CP000916">
    <property type="protein sequence ID" value="ACM23639.1"/>
    <property type="molecule type" value="Genomic_DNA"/>
</dbReference>
<keyword evidence="5 7" id="KW-1133">Transmembrane helix</keyword>
<dbReference type="RefSeq" id="WP_015919928.1">
    <property type="nucleotide sequence ID" value="NZ_CP001128.1"/>
</dbReference>
<dbReference type="GO" id="GO:0005886">
    <property type="term" value="C:plasma membrane"/>
    <property type="evidence" value="ECO:0007669"/>
    <property type="project" value="UniProtKB-SubCell"/>
</dbReference>
<evidence type="ECO:0000256" key="7">
    <source>
        <dbReference type="SAM" id="Phobius"/>
    </source>
</evidence>
<protein>
    <submittedName>
        <fullName evidence="8">NADH-ubiquinone oxidoreductase, chain 4L</fullName>
    </submittedName>
</protein>
<dbReference type="InterPro" id="IPR039428">
    <property type="entry name" value="NUOK/Mnh_C1-like"/>
</dbReference>
<evidence type="ECO:0000256" key="3">
    <source>
        <dbReference type="ARBA" id="ARBA00022475"/>
    </source>
</evidence>
<evidence type="ECO:0000256" key="4">
    <source>
        <dbReference type="ARBA" id="ARBA00022692"/>
    </source>
</evidence>
<feature type="transmembrane region" description="Helical" evidence="7">
    <location>
        <begin position="67"/>
        <end position="91"/>
    </location>
</feature>
<evidence type="ECO:0000256" key="2">
    <source>
        <dbReference type="ARBA" id="ARBA00010388"/>
    </source>
</evidence>
<evidence type="ECO:0000313" key="8">
    <source>
        <dbReference type="EMBL" id="ACM23639.1"/>
    </source>
</evidence>
<sequence length="111" mass="11831">MLERLSLMVVLAGLLGVLVNRDLIKKIISLDIMGTGVVSFFVIVSRKQGKDVPIPFHPGAADPVPQALIITSIVIGFATVALLVTIASVISSKYSSVSSDRLDRNRGGEKE</sequence>
<dbReference type="InterPro" id="IPR050601">
    <property type="entry name" value="CPA3_antiporter_subunitC"/>
</dbReference>
<keyword evidence="4 7" id="KW-0812">Transmembrane</keyword>
<dbReference type="eggNOG" id="COG1006">
    <property type="taxonomic scope" value="Bacteria"/>
</dbReference>
<dbReference type="AlphaFoldDB" id="B9K9K6"/>
<comment type="similarity">
    <text evidence="2">Belongs to the CPA3 antiporters (TC 2.A.63) subunit C family.</text>
</comment>
<keyword evidence="3" id="KW-1003">Cell membrane</keyword>
<comment type="subcellular location">
    <subcellularLocation>
        <location evidence="1">Cell membrane</location>
        <topology evidence="1">Multi-pass membrane protein</topology>
    </subcellularLocation>
</comment>
<evidence type="ECO:0000256" key="6">
    <source>
        <dbReference type="ARBA" id="ARBA00023136"/>
    </source>
</evidence>
<dbReference type="PANTHER" id="PTHR34583:SF2">
    <property type="entry name" value="ANTIPORTER SUBUNIT MNHC2-RELATED"/>
    <property type="match status" value="1"/>
</dbReference>
<dbReference type="HOGENOM" id="CLU_082058_2_2_0"/>
<dbReference type="Gene3D" id="1.10.287.3510">
    <property type="match status" value="1"/>
</dbReference>
<proteinExistence type="inferred from homology"/>
<keyword evidence="9" id="KW-1185">Reference proteome</keyword>
<keyword evidence="6 7" id="KW-0472">Membrane</keyword>
<dbReference type="KEGG" id="tna:CTN_1463"/>
<dbReference type="STRING" id="309803.CTN_1463"/>
<evidence type="ECO:0000256" key="1">
    <source>
        <dbReference type="ARBA" id="ARBA00004651"/>
    </source>
</evidence>